<dbReference type="PANTHER" id="PTHR32332">
    <property type="entry name" value="2-NITROPROPANE DIOXYGENASE"/>
    <property type="match status" value="1"/>
</dbReference>
<evidence type="ECO:0000313" key="3">
    <source>
        <dbReference type="Proteomes" id="UP000012174"/>
    </source>
</evidence>
<proteinExistence type="predicted"/>
<keyword evidence="2" id="KW-0560">Oxidoreductase</keyword>
<dbReference type="InterPro" id="IPR013785">
    <property type="entry name" value="Aldolase_TIM"/>
</dbReference>
<sequence>MTSSASSVGSVAAAREAARYGADVIVAQGADAGGHQFARAAGVVSLVPEIVDMLREEEFDGGGVERGEGQEEGEGEGKKRKKKRDIAVWAAGGIADGRGVAAALALGAEGVVLGTRYMVATESDAQDFKRKALLSTSDGGQNTVKSQLHDHVQGNTAWPDIYDGRAVVHPSYQDHLAGVPLEENERRFKAAKERGDSSRGVTWSGTGVGLVKKEQPAAEITREVRDGALRVLSGLKVDAKL</sequence>
<dbReference type="HOGENOM" id="CLU_038732_7_0_1"/>
<evidence type="ECO:0000313" key="2">
    <source>
        <dbReference type="EMBL" id="EMR66231.1"/>
    </source>
</evidence>
<dbReference type="STRING" id="1287681.M7T8T0"/>
<dbReference type="SUPFAM" id="SSF51412">
    <property type="entry name" value="Inosine monophosphate dehydrogenase (IMPDH)"/>
    <property type="match status" value="1"/>
</dbReference>
<feature type="region of interest" description="Disordered" evidence="1">
    <location>
        <begin position="58"/>
        <end position="82"/>
    </location>
</feature>
<dbReference type="AlphaFoldDB" id="M7T8T0"/>
<accession>M7T8T0</accession>
<organism evidence="2 3">
    <name type="scientific">Eutypa lata (strain UCR-EL1)</name>
    <name type="common">Grapevine dieback disease fungus</name>
    <name type="synonym">Eutypa armeniacae</name>
    <dbReference type="NCBI Taxonomy" id="1287681"/>
    <lineage>
        <taxon>Eukaryota</taxon>
        <taxon>Fungi</taxon>
        <taxon>Dikarya</taxon>
        <taxon>Ascomycota</taxon>
        <taxon>Pezizomycotina</taxon>
        <taxon>Sordariomycetes</taxon>
        <taxon>Xylariomycetidae</taxon>
        <taxon>Xylariales</taxon>
        <taxon>Diatrypaceae</taxon>
        <taxon>Eutypa</taxon>
    </lineage>
</organism>
<reference evidence="3" key="1">
    <citation type="journal article" date="2013" name="Genome Announc.">
        <title>Draft genome sequence of the grapevine dieback fungus Eutypa lata UCR-EL1.</title>
        <authorList>
            <person name="Blanco-Ulate B."/>
            <person name="Rolshausen P.E."/>
            <person name="Cantu D."/>
        </authorList>
    </citation>
    <scope>NUCLEOTIDE SEQUENCE [LARGE SCALE GENOMIC DNA]</scope>
    <source>
        <strain evidence="3">UCR-EL1</strain>
    </source>
</reference>
<dbReference type="EMBL" id="KB706693">
    <property type="protein sequence ID" value="EMR66231.1"/>
    <property type="molecule type" value="Genomic_DNA"/>
</dbReference>
<dbReference type="Proteomes" id="UP000012174">
    <property type="component" value="Unassembled WGS sequence"/>
</dbReference>
<dbReference type="Pfam" id="PF03060">
    <property type="entry name" value="NMO"/>
    <property type="match status" value="1"/>
</dbReference>
<keyword evidence="3" id="KW-1185">Reference proteome</keyword>
<dbReference type="Gene3D" id="3.20.20.70">
    <property type="entry name" value="Aldolase class I"/>
    <property type="match status" value="1"/>
</dbReference>
<evidence type="ECO:0000256" key="1">
    <source>
        <dbReference type="SAM" id="MobiDB-lite"/>
    </source>
</evidence>
<gene>
    <name evidence="2" type="ORF">UCREL1_6782</name>
</gene>
<dbReference type="PANTHER" id="PTHR32332:SF34">
    <property type="entry name" value="2-NITROPROPANE DIOXYGENASE FAMILY, PUTATIVE-RELATED"/>
    <property type="match status" value="1"/>
</dbReference>
<dbReference type="GO" id="GO:0051213">
    <property type="term" value="F:dioxygenase activity"/>
    <property type="evidence" value="ECO:0007669"/>
    <property type="project" value="UniProtKB-KW"/>
</dbReference>
<dbReference type="eggNOG" id="ENOG502RHJM">
    <property type="taxonomic scope" value="Eukaryota"/>
</dbReference>
<name>M7T8T0_EUTLA</name>
<dbReference type="KEGG" id="ela:UCREL1_6782"/>
<dbReference type="OrthoDB" id="2349068at2759"/>
<keyword evidence="2" id="KW-0223">Dioxygenase</keyword>
<protein>
    <submittedName>
        <fullName evidence="2">Putative 2-nitropropane dioxygenase protein</fullName>
    </submittedName>
</protein>